<keyword evidence="1" id="KW-0472">Membrane</keyword>
<feature type="non-terminal residue" evidence="2">
    <location>
        <position position="1"/>
    </location>
</feature>
<evidence type="ECO:0000313" key="2">
    <source>
        <dbReference type="EMBL" id="KKK61245.1"/>
    </source>
</evidence>
<proteinExistence type="predicted"/>
<keyword evidence="1" id="KW-0812">Transmembrane</keyword>
<name>A0A0F8XJI5_9ZZZZ</name>
<evidence type="ECO:0000256" key="1">
    <source>
        <dbReference type="SAM" id="Phobius"/>
    </source>
</evidence>
<organism evidence="2">
    <name type="scientific">marine sediment metagenome</name>
    <dbReference type="NCBI Taxonomy" id="412755"/>
    <lineage>
        <taxon>unclassified sequences</taxon>
        <taxon>metagenomes</taxon>
        <taxon>ecological metagenomes</taxon>
    </lineage>
</organism>
<keyword evidence="1" id="KW-1133">Transmembrane helix</keyword>
<protein>
    <submittedName>
        <fullName evidence="2">Uncharacterized protein</fullName>
    </submittedName>
</protein>
<accession>A0A0F8XJI5</accession>
<sequence>HQHALPTISMNVVIIAITAAVPKSCVIIRPIIRPAVRHKGTNFFQNWRMESEFFARNAARNSIRVHLANSDGWKLMETAPAPSDSHLREKFFSIPMPGMSTSVSSVIAMTNRYGVRDLPAEALPLKSKLNLR</sequence>
<gene>
    <name evidence="2" type="ORF">LCGC14_3016270</name>
</gene>
<dbReference type="AlphaFoldDB" id="A0A0F8XJI5"/>
<dbReference type="EMBL" id="LAZR01062572">
    <property type="protein sequence ID" value="KKK61245.1"/>
    <property type="molecule type" value="Genomic_DNA"/>
</dbReference>
<feature type="transmembrane region" description="Helical" evidence="1">
    <location>
        <begin position="12"/>
        <end position="32"/>
    </location>
</feature>
<comment type="caution">
    <text evidence="2">The sequence shown here is derived from an EMBL/GenBank/DDBJ whole genome shotgun (WGS) entry which is preliminary data.</text>
</comment>
<reference evidence="2" key="1">
    <citation type="journal article" date="2015" name="Nature">
        <title>Complex archaea that bridge the gap between prokaryotes and eukaryotes.</title>
        <authorList>
            <person name="Spang A."/>
            <person name="Saw J.H."/>
            <person name="Jorgensen S.L."/>
            <person name="Zaremba-Niedzwiedzka K."/>
            <person name="Martijn J."/>
            <person name="Lind A.E."/>
            <person name="van Eijk R."/>
            <person name="Schleper C."/>
            <person name="Guy L."/>
            <person name="Ettema T.J."/>
        </authorList>
    </citation>
    <scope>NUCLEOTIDE SEQUENCE</scope>
</reference>